<gene>
    <name evidence="3" type="ORF">K435DRAFT_672241</name>
</gene>
<proteinExistence type="inferred from homology"/>
<evidence type="ECO:0000256" key="2">
    <source>
        <dbReference type="ARBA" id="ARBA00023239"/>
    </source>
</evidence>
<dbReference type="Proteomes" id="UP000297245">
    <property type="component" value="Unassembled WGS sequence"/>
</dbReference>
<dbReference type="SUPFAM" id="SSF48576">
    <property type="entry name" value="Terpenoid synthases"/>
    <property type="match status" value="1"/>
</dbReference>
<dbReference type="GO" id="GO:0016838">
    <property type="term" value="F:carbon-oxygen lyase activity, acting on phosphates"/>
    <property type="evidence" value="ECO:0007669"/>
    <property type="project" value="InterPro"/>
</dbReference>
<organism evidence="3 4">
    <name type="scientific">Dendrothele bispora (strain CBS 962.96)</name>
    <dbReference type="NCBI Taxonomy" id="1314807"/>
    <lineage>
        <taxon>Eukaryota</taxon>
        <taxon>Fungi</taxon>
        <taxon>Dikarya</taxon>
        <taxon>Basidiomycota</taxon>
        <taxon>Agaricomycotina</taxon>
        <taxon>Agaricomycetes</taxon>
        <taxon>Agaricomycetidae</taxon>
        <taxon>Agaricales</taxon>
        <taxon>Agaricales incertae sedis</taxon>
        <taxon>Dendrothele</taxon>
    </lineage>
</organism>
<evidence type="ECO:0000256" key="1">
    <source>
        <dbReference type="ARBA" id="ARBA00007946"/>
    </source>
</evidence>
<evidence type="ECO:0000313" key="3">
    <source>
        <dbReference type="EMBL" id="THU92381.1"/>
    </source>
</evidence>
<dbReference type="InterPro" id="IPR024652">
    <property type="entry name" value="Trichodiene_synth"/>
</dbReference>
<protein>
    <submittedName>
        <fullName evidence="3">Terpenoid synthase</fullName>
    </submittedName>
</protein>
<dbReference type="AlphaFoldDB" id="A0A4S8LST1"/>
<comment type="similarity">
    <text evidence="1">Belongs to the trichodiene synthase family.</text>
</comment>
<feature type="non-terminal residue" evidence="3">
    <location>
        <position position="1"/>
    </location>
</feature>
<keyword evidence="2" id="KW-0456">Lyase</keyword>
<reference evidence="3 4" key="1">
    <citation type="journal article" date="2019" name="Nat. Ecol. Evol.">
        <title>Megaphylogeny resolves global patterns of mushroom evolution.</title>
        <authorList>
            <person name="Varga T."/>
            <person name="Krizsan K."/>
            <person name="Foldi C."/>
            <person name="Dima B."/>
            <person name="Sanchez-Garcia M."/>
            <person name="Sanchez-Ramirez S."/>
            <person name="Szollosi G.J."/>
            <person name="Szarkandi J.G."/>
            <person name="Papp V."/>
            <person name="Albert L."/>
            <person name="Andreopoulos W."/>
            <person name="Angelini C."/>
            <person name="Antonin V."/>
            <person name="Barry K.W."/>
            <person name="Bougher N.L."/>
            <person name="Buchanan P."/>
            <person name="Buyck B."/>
            <person name="Bense V."/>
            <person name="Catcheside P."/>
            <person name="Chovatia M."/>
            <person name="Cooper J."/>
            <person name="Damon W."/>
            <person name="Desjardin D."/>
            <person name="Finy P."/>
            <person name="Geml J."/>
            <person name="Haridas S."/>
            <person name="Hughes K."/>
            <person name="Justo A."/>
            <person name="Karasinski D."/>
            <person name="Kautmanova I."/>
            <person name="Kiss B."/>
            <person name="Kocsube S."/>
            <person name="Kotiranta H."/>
            <person name="LaButti K.M."/>
            <person name="Lechner B.E."/>
            <person name="Liimatainen K."/>
            <person name="Lipzen A."/>
            <person name="Lukacs Z."/>
            <person name="Mihaltcheva S."/>
            <person name="Morgado L.N."/>
            <person name="Niskanen T."/>
            <person name="Noordeloos M.E."/>
            <person name="Ohm R.A."/>
            <person name="Ortiz-Santana B."/>
            <person name="Ovrebo C."/>
            <person name="Racz N."/>
            <person name="Riley R."/>
            <person name="Savchenko A."/>
            <person name="Shiryaev A."/>
            <person name="Soop K."/>
            <person name="Spirin V."/>
            <person name="Szebenyi C."/>
            <person name="Tomsovsky M."/>
            <person name="Tulloss R.E."/>
            <person name="Uehling J."/>
            <person name="Grigoriev I.V."/>
            <person name="Vagvolgyi C."/>
            <person name="Papp T."/>
            <person name="Martin F.M."/>
            <person name="Miettinen O."/>
            <person name="Hibbett D.S."/>
            <person name="Nagy L.G."/>
        </authorList>
    </citation>
    <scope>NUCLEOTIDE SEQUENCE [LARGE SCALE GENOMIC DNA]</scope>
    <source>
        <strain evidence="3 4">CBS 962.96</strain>
    </source>
</reference>
<dbReference type="Pfam" id="PF06330">
    <property type="entry name" value="TRI5"/>
    <property type="match status" value="1"/>
</dbReference>
<accession>A0A4S8LST1</accession>
<keyword evidence="4" id="KW-1185">Reference proteome</keyword>
<dbReference type="EMBL" id="ML179281">
    <property type="protein sequence ID" value="THU92381.1"/>
    <property type="molecule type" value="Genomic_DNA"/>
</dbReference>
<name>A0A4S8LST1_DENBC</name>
<dbReference type="OrthoDB" id="2998174at2759"/>
<evidence type="ECO:0000313" key="4">
    <source>
        <dbReference type="Proteomes" id="UP000297245"/>
    </source>
</evidence>
<dbReference type="Gene3D" id="1.10.600.10">
    <property type="entry name" value="Farnesyl Diphosphate Synthase"/>
    <property type="match status" value="1"/>
</dbReference>
<dbReference type="InterPro" id="IPR008949">
    <property type="entry name" value="Isoprenoid_synthase_dom_sf"/>
</dbReference>
<sequence length="191" mass="22208">YMIFIDDLSRRIPFAITEFQHRILLNKPQLDPSLAQFPRILSQLYWHWDYICANSMVCAALEFINSRDAPAPCRTQLPRFLRMKTGIAPAYSYAVFPKSQHPDTSVFVQALPDMDDFINLGNDILSFYKEALDGDQMTYVAFRAKITNKQPIRVVSEMVDEITQSHERIVTILSGYPEALKWWLTFEKGYM</sequence>